<dbReference type="OrthoDB" id="425681at2759"/>
<dbReference type="PANTHER" id="PTHR19446">
    <property type="entry name" value="REVERSE TRANSCRIPTASES"/>
    <property type="match status" value="1"/>
</dbReference>
<accession>A0A815UHU7</accession>
<evidence type="ECO:0000313" key="5">
    <source>
        <dbReference type="Proteomes" id="UP000663852"/>
    </source>
</evidence>
<reference evidence="3" key="1">
    <citation type="submission" date="2021-02" db="EMBL/GenBank/DDBJ databases">
        <authorList>
            <person name="Nowell W R."/>
        </authorList>
    </citation>
    <scope>NUCLEOTIDE SEQUENCE</scope>
</reference>
<sequence>MEDVNQLKDENIRQSYHATLLNSIKGMGPTCSFEEHSNKIGQTIKNATKDDIKDRLTQYCSSLYKGPGGGDEVVEELEGIAPLIVERTNDIVYSEVQTATRALKRNKSPGSHGIPAEMLQARGESIAREIYQLYNKAWREDTILEEWGKSILVPLPKKEILATVLIIKRSHLSVIQEKLLAKKAKRQGKKIYNCFTDFQKAFDTNKHKIIWPTLKSYGADTKIITPPQNICEKSQSAVRIGNNYGGWFQTDVGTRQGDPLSLLLFIVYLERVMDQVKQNTCGNNVSGILISKLRFADGIAFINEDLSSLQH</sequence>
<comment type="caution">
    <text evidence="3">The sequence shown here is derived from an EMBL/GenBank/DDBJ whole genome shotgun (WGS) entry which is preliminary data.</text>
</comment>
<feature type="domain" description="Reverse transcriptase" evidence="1">
    <location>
        <begin position="170"/>
        <end position="310"/>
    </location>
</feature>
<evidence type="ECO:0000313" key="2">
    <source>
        <dbReference type="EMBL" id="CAF1404873.1"/>
    </source>
</evidence>
<proteinExistence type="predicted"/>
<dbReference type="Proteomes" id="UP000663852">
    <property type="component" value="Unassembled WGS sequence"/>
</dbReference>
<dbReference type="EMBL" id="CAJNOR010003348">
    <property type="protein sequence ID" value="CAF1404873.1"/>
    <property type="molecule type" value="Genomic_DNA"/>
</dbReference>
<evidence type="ECO:0000259" key="1">
    <source>
        <dbReference type="Pfam" id="PF00078"/>
    </source>
</evidence>
<dbReference type="AlphaFoldDB" id="A0A815UHU7"/>
<dbReference type="InterPro" id="IPR000477">
    <property type="entry name" value="RT_dom"/>
</dbReference>
<evidence type="ECO:0000313" key="4">
    <source>
        <dbReference type="Proteomes" id="UP000663828"/>
    </source>
</evidence>
<keyword evidence="4" id="KW-1185">Reference proteome</keyword>
<evidence type="ECO:0000313" key="3">
    <source>
        <dbReference type="EMBL" id="CAF1516132.1"/>
    </source>
</evidence>
<dbReference type="SUPFAM" id="SSF56672">
    <property type="entry name" value="DNA/RNA polymerases"/>
    <property type="match status" value="1"/>
</dbReference>
<name>A0A815UHU7_ADIRI</name>
<protein>
    <recommendedName>
        <fullName evidence="1">Reverse transcriptase domain-containing protein</fullName>
    </recommendedName>
</protein>
<dbReference type="EMBL" id="CAJNOJ010000731">
    <property type="protein sequence ID" value="CAF1516132.1"/>
    <property type="molecule type" value="Genomic_DNA"/>
</dbReference>
<organism evidence="3 5">
    <name type="scientific">Adineta ricciae</name>
    <name type="common">Rotifer</name>
    <dbReference type="NCBI Taxonomy" id="249248"/>
    <lineage>
        <taxon>Eukaryota</taxon>
        <taxon>Metazoa</taxon>
        <taxon>Spiralia</taxon>
        <taxon>Gnathifera</taxon>
        <taxon>Rotifera</taxon>
        <taxon>Eurotatoria</taxon>
        <taxon>Bdelloidea</taxon>
        <taxon>Adinetida</taxon>
        <taxon>Adinetidae</taxon>
        <taxon>Adineta</taxon>
    </lineage>
</organism>
<dbReference type="Pfam" id="PF00078">
    <property type="entry name" value="RVT_1"/>
    <property type="match status" value="1"/>
</dbReference>
<dbReference type="Proteomes" id="UP000663828">
    <property type="component" value="Unassembled WGS sequence"/>
</dbReference>
<dbReference type="InterPro" id="IPR043502">
    <property type="entry name" value="DNA/RNA_pol_sf"/>
</dbReference>
<gene>
    <name evidence="3" type="ORF">EDS130_LOCUS43566</name>
    <name evidence="2" type="ORF">XAT740_LOCUS34350</name>
</gene>